<dbReference type="Pfam" id="PF13188">
    <property type="entry name" value="PAS_8"/>
    <property type="match status" value="1"/>
</dbReference>
<dbReference type="AlphaFoldDB" id="A0A1B7XBJ4"/>
<dbReference type="InterPro" id="IPR003594">
    <property type="entry name" value="HATPase_dom"/>
</dbReference>
<evidence type="ECO:0000256" key="2">
    <source>
        <dbReference type="ARBA" id="ARBA00012438"/>
    </source>
</evidence>
<keyword evidence="3" id="KW-0597">Phosphoprotein</keyword>
<evidence type="ECO:0000313" key="11">
    <source>
        <dbReference type="EMBL" id="OBQ46670.1"/>
    </source>
</evidence>
<keyword evidence="12" id="KW-1185">Reference proteome</keyword>
<dbReference type="PANTHER" id="PTHR43065:SF10">
    <property type="entry name" value="PEROXIDE STRESS-ACTIVATED HISTIDINE KINASE MAK3"/>
    <property type="match status" value="1"/>
</dbReference>
<evidence type="ECO:0000256" key="1">
    <source>
        <dbReference type="ARBA" id="ARBA00000085"/>
    </source>
</evidence>
<keyword evidence="9" id="KW-0472">Membrane</keyword>
<keyword evidence="4" id="KW-0808">Transferase</keyword>
<keyword evidence="7" id="KW-0067">ATP-binding</keyword>
<dbReference type="OrthoDB" id="9773941at2"/>
<dbReference type="Pfam" id="PF02518">
    <property type="entry name" value="HATPase_c"/>
    <property type="match status" value="1"/>
</dbReference>
<dbReference type="SMART" id="SM00388">
    <property type="entry name" value="HisKA"/>
    <property type="match status" value="1"/>
</dbReference>
<dbReference type="GO" id="GO:0005524">
    <property type="term" value="F:ATP binding"/>
    <property type="evidence" value="ECO:0007669"/>
    <property type="project" value="UniProtKB-KW"/>
</dbReference>
<feature type="domain" description="Histidine kinase" evidence="10">
    <location>
        <begin position="350"/>
        <end position="559"/>
    </location>
</feature>
<keyword evidence="5" id="KW-0547">Nucleotide-binding</keyword>
<evidence type="ECO:0000256" key="5">
    <source>
        <dbReference type="ARBA" id="ARBA00022741"/>
    </source>
</evidence>
<evidence type="ECO:0000256" key="9">
    <source>
        <dbReference type="SAM" id="Phobius"/>
    </source>
</evidence>
<keyword evidence="8" id="KW-0902">Two-component regulatory system</keyword>
<dbReference type="Gene3D" id="3.30.450.20">
    <property type="entry name" value="PAS domain"/>
    <property type="match status" value="1"/>
</dbReference>
<dbReference type="PATRIC" id="fig|1560234.3.peg.1083"/>
<dbReference type="PANTHER" id="PTHR43065">
    <property type="entry name" value="SENSOR HISTIDINE KINASE"/>
    <property type="match status" value="1"/>
</dbReference>
<comment type="catalytic activity">
    <reaction evidence="1">
        <text>ATP + protein L-histidine = ADP + protein N-phospho-L-histidine.</text>
        <dbReference type="EC" id="2.7.13.3"/>
    </reaction>
</comment>
<dbReference type="SMART" id="SM00387">
    <property type="entry name" value="HATPase_c"/>
    <property type="match status" value="1"/>
</dbReference>
<accession>A0A1B7XBJ4</accession>
<evidence type="ECO:0000256" key="4">
    <source>
        <dbReference type="ARBA" id="ARBA00022679"/>
    </source>
</evidence>
<evidence type="ECO:0000256" key="8">
    <source>
        <dbReference type="ARBA" id="ARBA00023012"/>
    </source>
</evidence>
<dbReference type="Gene3D" id="1.10.287.130">
    <property type="match status" value="1"/>
</dbReference>
<dbReference type="InterPro" id="IPR035965">
    <property type="entry name" value="PAS-like_dom_sf"/>
</dbReference>
<reference evidence="11 12" key="1">
    <citation type="submission" date="2015-01" db="EMBL/GenBank/DDBJ databases">
        <title>Desulfovibrio sp. JC271 draft genome sequence.</title>
        <authorList>
            <person name="Shivani Y."/>
            <person name="Subhash Y."/>
            <person name="Sasikala C."/>
            <person name="Ramana C.V."/>
        </authorList>
    </citation>
    <scope>NUCLEOTIDE SEQUENCE [LARGE SCALE GENOMIC DNA]</scope>
    <source>
        <strain evidence="11 12">JC271</strain>
    </source>
</reference>
<dbReference type="Gene3D" id="3.30.565.10">
    <property type="entry name" value="Histidine kinase-like ATPase, C-terminal domain"/>
    <property type="match status" value="1"/>
</dbReference>
<keyword evidence="6 11" id="KW-0418">Kinase</keyword>
<keyword evidence="9" id="KW-0812">Transmembrane</keyword>
<evidence type="ECO:0000256" key="6">
    <source>
        <dbReference type="ARBA" id="ARBA00022777"/>
    </source>
</evidence>
<evidence type="ECO:0000256" key="3">
    <source>
        <dbReference type="ARBA" id="ARBA00022553"/>
    </source>
</evidence>
<dbReference type="GO" id="GO:0000155">
    <property type="term" value="F:phosphorelay sensor kinase activity"/>
    <property type="evidence" value="ECO:0007669"/>
    <property type="project" value="InterPro"/>
</dbReference>
<evidence type="ECO:0000313" key="12">
    <source>
        <dbReference type="Proteomes" id="UP000091979"/>
    </source>
</evidence>
<dbReference type="InterPro" id="IPR036890">
    <property type="entry name" value="HATPase_C_sf"/>
</dbReference>
<feature type="transmembrane region" description="Helical" evidence="9">
    <location>
        <begin position="189"/>
        <end position="211"/>
    </location>
</feature>
<feature type="transmembrane region" description="Helical" evidence="9">
    <location>
        <begin position="12"/>
        <end position="29"/>
    </location>
</feature>
<proteinExistence type="predicted"/>
<evidence type="ECO:0000259" key="10">
    <source>
        <dbReference type="PROSITE" id="PS50109"/>
    </source>
</evidence>
<dbReference type="SUPFAM" id="SSF55785">
    <property type="entry name" value="PYP-like sensor domain (PAS domain)"/>
    <property type="match status" value="1"/>
</dbReference>
<dbReference type="InterPro" id="IPR003661">
    <property type="entry name" value="HisK_dim/P_dom"/>
</dbReference>
<dbReference type="Proteomes" id="UP000091979">
    <property type="component" value="Unassembled WGS sequence"/>
</dbReference>
<gene>
    <name evidence="11" type="ORF">SP90_11125</name>
</gene>
<comment type="caution">
    <text evidence="11">The sequence shown here is derived from an EMBL/GenBank/DDBJ whole genome shotgun (WGS) entry which is preliminary data.</text>
</comment>
<dbReference type="InterPro" id="IPR000014">
    <property type="entry name" value="PAS"/>
</dbReference>
<dbReference type="PROSITE" id="PS50109">
    <property type="entry name" value="HIS_KIN"/>
    <property type="match status" value="1"/>
</dbReference>
<dbReference type="PRINTS" id="PR00344">
    <property type="entry name" value="BCTRLSENSOR"/>
</dbReference>
<evidence type="ECO:0000256" key="7">
    <source>
        <dbReference type="ARBA" id="ARBA00022840"/>
    </source>
</evidence>
<sequence>MEIADLSKERSTIIIAIVTLITIGLSLIVSTGQTLRQQEEARLQHLQLTARSVLQSVDISLRTGILTQNGQVAGLPSTAKFFRELQKSGEVMFVGLLDEKGGQILSSLEGGEANTILFPQQAIPTMVQSGTWSGIAKFGKHRVYVYAKHSKGLEEPSLEPDAPPRNTFLVVGLDMTKHFAIYKGFKQNALFQAAYILIAAIFTWALAMALLKRRELAGKALQLERFQARLLDNLPDGLLIVSPDNVIRAANPAAHTIFNAKGSGLAGLSVSSLPEDLANCLKNLPDESNANWEQVTVQGTHMEILSVPLKEHKEAGSRLVLVRDRTRFRELEKSLQDAEKMAALGTVAAGMAHEIRNPLSALRGFAQYFAKKFKGSEPDETYAQTMITEADRLNRVITDLLYLSRPRAVQKEEVDLIELAEGISNLLRFDLEAKGVQLEVSLESSYVQADADLLKQTLINLMLNSLDALDATDGEQKQIHIASAYGEDGVWIFVRDNGPGMEKQQIDQAFEPFFTTKSKGTGLGLALVHKTMMEHEGKALIESNAGRGCTIALFFPDEEDEEQYVI</sequence>
<dbReference type="InterPro" id="IPR005467">
    <property type="entry name" value="His_kinase_dom"/>
</dbReference>
<dbReference type="Pfam" id="PF00512">
    <property type="entry name" value="HisKA"/>
    <property type="match status" value="1"/>
</dbReference>
<dbReference type="SUPFAM" id="SSF55874">
    <property type="entry name" value="ATPase domain of HSP90 chaperone/DNA topoisomerase II/histidine kinase"/>
    <property type="match status" value="1"/>
</dbReference>
<dbReference type="CDD" id="cd00082">
    <property type="entry name" value="HisKA"/>
    <property type="match status" value="1"/>
</dbReference>
<dbReference type="InterPro" id="IPR036097">
    <property type="entry name" value="HisK_dim/P_sf"/>
</dbReference>
<organism evidence="11 12">
    <name type="scientific">Halodesulfovibrio spirochaetisodalis</name>
    <dbReference type="NCBI Taxonomy" id="1560234"/>
    <lineage>
        <taxon>Bacteria</taxon>
        <taxon>Pseudomonadati</taxon>
        <taxon>Thermodesulfobacteriota</taxon>
        <taxon>Desulfovibrionia</taxon>
        <taxon>Desulfovibrionales</taxon>
        <taxon>Desulfovibrionaceae</taxon>
        <taxon>Halodesulfovibrio</taxon>
    </lineage>
</organism>
<dbReference type="InterPro" id="IPR004358">
    <property type="entry name" value="Sig_transdc_His_kin-like_C"/>
</dbReference>
<protein>
    <recommendedName>
        <fullName evidence="2">histidine kinase</fullName>
        <ecNumber evidence="2">2.7.13.3</ecNumber>
    </recommendedName>
</protein>
<dbReference type="STRING" id="1560234.SP90_11125"/>
<keyword evidence="9" id="KW-1133">Transmembrane helix</keyword>
<dbReference type="EMBL" id="JXMS01000019">
    <property type="protein sequence ID" value="OBQ46670.1"/>
    <property type="molecule type" value="Genomic_DNA"/>
</dbReference>
<name>A0A1B7XBJ4_9BACT</name>
<dbReference type="RefSeq" id="WP_066855969.1">
    <property type="nucleotide sequence ID" value="NZ_JXMS01000019.1"/>
</dbReference>
<dbReference type="SUPFAM" id="SSF47384">
    <property type="entry name" value="Homodimeric domain of signal transducing histidine kinase"/>
    <property type="match status" value="1"/>
</dbReference>
<dbReference type="EC" id="2.7.13.3" evidence="2"/>